<sequence length="82" mass="9337">MWIRTQNKKELVNVIKVEISSILGDKRNKVILWGRFAPDGIFSSNRTSLGMYSTMEDAIAEIDEIEKCILNNPNGVYTMKSN</sequence>
<dbReference type="OrthoDB" id="1956952at2"/>
<reference evidence="1 2" key="1">
    <citation type="submission" date="2013-03" db="EMBL/GenBank/DDBJ databases">
        <title>Whole genome shotgun sequencing of Clostridium sartagoforme AAU1.</title>
        <authorList>
            <person name="Joshi C.G."/>
            <person name="Duggirala S.M."/>
            <person name="Nathani N.M."/>
            <person name="Bhatt V.D."/>
            <person name="Patel A.K."/>
            <person name="Pandya P.R."/>
            <person name="KaPatel J.A."/>
        </authorList>
    </citation>
    <scope>NUCLEOTIDE SEQUENCE [LARGE SCALE GENOMIC DNA]</scope>
    <source>
        <strain evidence="1 2">AAU1</strain>
    </source>
</reference>
<keyword evidence="2" id="KW-1185">Reference proteome</keyword>
<dbReference type="RefSeq" id="WP_016208817.1">
    <property type="nucleotide sequence ID" value="NZ_ASRV01000215.1"/>
</dbReference>
<dbReference type="EMBL" id="ASRV01000215">
    <property type="protein sequence ID" value="EOR20241.1"/>
    <property type="molecule type" value="Genomic_DNA"/>
</dbReference>
<evidence type="ECO:0000313" key="2">
    <source>
        <dbReference type="Proteomes" id="UP000013988"/>
    </source>
</evidence>
<comment type="caution">
    <text evidence="1">The sequence shown here is derived from an EMBL/GenBank/DDBJ whole genome shotgun (WGS) entry which is preliminary data.</text>
</comment>
<protein>
    <submittedName>
        <fullName evidence="1">Uncharacterized protein</fullName>
    </submittedName>
</protein>
<dbReference type="PATRIC" id="fig|1202534.3.peg.3586"/>
<proteinExistence type="predicted"/>
<organism evidence="1 2">
    <name type="scientific">Clostridium sartagoforme AAU1</name>
    <dbReference type="NCBI Taxonomy" id="1202534"/>
    <lineage>
        <taxon>Bacteria</taxon>
        <taxon>Bacillati</taxon>
        <taxon>Bacillota</taxon>
        <taxon>Clostridia</taxon>
        <taxon>Eubacteriales</taxon>
        <taxon>Clostridiaceae</taxon>
        <taxon>Clostridium</taxon>
    </lineage>
</organism>
<evidence type="ECO:0000313" key="1">
    <source>
        <dbReference type="EMBL" id="EOR20241.1"/>
    </source>
</evidence>
<dbReference type="AlphaFoldDB" id="R9BZ39"/>
<accession>R9BZ39</accession>
<dbReference type="Proteomes" id="UP000013988">
    <property type="component" value="Unassembled WGS sequence"/>
</dbReference>
<gene>
    <name evidence="1" type="ORF">A500_17997</name>
</gene>
<name>R9BZ39_9CLOT</name>